<comment type="catalytic activity">
    <reaction evidence="13">
        <text>4-fumarylacetoacetate + H2O = acetoacetate + fumarate + H(+)</text>
        <dbReference type="Rhea" id="RHEA:10244"/>
        <dbReference type="ChEBI" id="CHEBI:13705"/>
        <dbReference type="ChEBI" id="CHEBI:15377"/>
        <dbReference type="ChEBI" id="CHEBI:15378"/>
        <dbReference type="ChEBI" id="CHEBI:18034"/>
        <dbReference type="ChEBI" id="CHEBI:29806"/>
        <dbReference type="EC" id="3.7.1.2"/>
    </reaction>
</comment>
<dbReference type="OrthoDB" id="9971669at2759"/>
<evidence type="ECO:0000256" key="13">
    <source>
        <dbReference type="RuleBase" id="RU366008"/>
    </source>
</evidence>
<evidence type="ECO:0000256" key="7">
    <source>
        <dbReference type="ARBA" id="ARBA00022842"/>
    </source>
</evidence>
<feature type="domain" description="Fumarylacetoacetase-like C-terminal" evidence="14">
    <location>
        <begin position="150"/>
        <end position="413"/>
    </location>
</feature>
<keyword evidence="6 12" id="KW-0106">Calcium</keyword>
<dbReference type="HOGENOM" id="CLU_026207_2_0_1"/>
<evidence type="ECO:0000256" key="2">
    <source>
        <dbReference type="ARBA" id="ARBA00010211"/>
    </source>
</evidence>
<dbReference type="STRING" id="913774.A0A0C3GV69"/>
<dbReference type="InterPro" id="IPR036663">
    <property type="entry name" value="Fumarylacetoacetase_C_sf"/>
</dbReference>
<proteinExistence type="inferred from homology"/>
<comment type="cofactor">
    <cofactor evidence="13">
        <name>Mg(2+)</name>
        <dbReference type="ChEBI" id="CHEBI:18420"/>
    </cofactor>
    <cofactor evidence="13">
        <name>Ca(2+)</name>
        <dbReference type="ChEBI" id="CHEBI:29108"/>
    </cofactor>
</comment>
<dbReference type="InterPro" id="IPR011234">
    <property type="entry name" value="Fumarylacetoacetase-like_C"/>
</dbReference>
<dbReference type="UniPathway" id="UPA00139">
    <property type="reaction ID" value="UER00341"/>
</dbReference>
<evidence type="ECO:0000256" key="1">
    <source>
        <dbReference type="ARBA" id="ARBA00004782"/>
    </source>
</evidence>
<feature type="binding site" evidence="12">
    <location>
        <position position="227"/>
    </location>
    <ligand>
        <name>Mg(2+)</name>
        <dbReference type="ChEBI" id="CHEBI:18420"/>
    </ligand>
</feature>
<reference evidence="16 17" key="1">
    <citation type="submission" date="2014-04" db="EMBL/GenBank/DDBJ databases">
        <authorList>
            <consortium name="DOE Joint Genome Institute"/>
            <person name="Kuo A."/>
            <person name="Martino E."/>
            <person name="Perotto S."/>
            <person name="Kohler A."/>
            <person name="Nagy L.G."/>
            <person name="Floudas D."/>
            <person name="Copeland A."/>
            <person name="Barry K.W."/>
            <person name="Cichocki N."/>
            <person name="Veneault-Fourrey C."/>
            <person name="LaButti K."/>
            <person name="Lindquist E.A."/>
            <person name="Lipzen A."/>
            <person name="Lundell T."/>
            <person name="Morin E."/>
            <person name="Murat C."/>
            <person name="Sun H."/>
            <person name="Tunlid A."/>
            <person name="Henrissat B."/>
            <person name="Grigoriev I.V."/>
            <person name="Hibbett D.S."/>
            <person name="Martin F."/>
            <person name="Nordberg H.P."/>
            <person name="Cantor M.N."/>
            <person name="Hua S.X."/>
        </authorList>
    </citation>
    <scope>NUCLEOTIDE SEQUENCE [LARGE SCALE GENOMIC DNA]</scope>
    <source>
        <strain evidence="16 17">Zn</strain>
    </source>
</reference>
<dbReference type="GO" id="GO:1902000">
    <property type="term" value="P:homogentisate catabolic process"/>
    <property type="evidence" value="ECO:0007669"/>
    <property type="project" value="TreeGrafter"/>
</dbReference>
<dbReference type="SUPFAM" id="SSF63433">
    <property type="entry name" value="Fumarylacetoacetate hydrolase, FAH, N-terminal domain"/>
    <property type="match status" value="1"/>
</dbReference>
<dbReference type="PANTHER" id="PTHR43069:SF2">
    <property type="entry name" value="FUMARYLACETOACETASE"/>
    <property type="match status" value="1"/>
</dbReference>
<dbReference type="InterPro" id="IPR015377">
    <property type="entry name" value="Fumarylacetoacetase_N"/>
</dbReference>
<feature type="binding site" evidence="12">
    <location>
        <position position="129"/>
    </location>
    <ligand>
        <name>Ca(2+)</name>
        <dbReference type="ChEBI" id="CHEBI:29108"/>
    </ligand>
</feature>
<comment type="similarity">
    <text evidence="2 13">Belongs to the FAH family.</text>
</comment>
<dbReference type="InParanoid" id="A0A0C3GV69"/>
<evidence type="ECO:0000259" key="14">
    <source>
        <dbReference type="Pfam" id="PF01557"/>
    </source>
</evidence>
<dbReference type="AlphaFoldDB" id="A0A0C3GV69"/>
<accession>A0A0C3GV69</accession>
<dbReference type="Pfam" id="PF01557">
    <property type="entry name" value="FAA_hydrolase"/>
    <property type="match status" value="1"/>
</dbReference>
<evidence type="ECO:0000256" key="3">
    <source>
        <dbReference type="ARBA" id="ARBA00012094"/>
    </source>
</evidence>
<reference evidence="17" key="2">
    <citation type="submission" date="2015-01" db="EMBL/GenBank/DDBJ databases">
        <title>Evolutionary Origins and Diversification of the Mycorrhizal Mutualists.</title>
        <authorList>
            <consortium name="DOE Joint Genome Institute"/>
            <consortium name="Mycorrhizal Genomics Consortium"/>
            <person name="Kohler A."/>
            <person name="Kuo A."/>
            <person name="Nagy L.G."/>
            <person name="Floudas D."/>
            <person name="Copeland A."/>
            <person name="Barry K.W."/>
            <person name="Cichocki N."/>
            <person name="Veneault-Fourrey C."/>
            <person name="LaButti K."/>
            <person name="Lindquist E.A."/>
            <person name="Lipzen A."/>
            <person name="Lundell T."/>
            <person name="Morin E."/>
            <person name="Murat C."/>
            <person name="Riley R."/>
            <person name="Ohm R."/>
            <person name="Sun H."/>
            <person name="Tunlid A."/>
            <person name="Henrissat B."/>
            <person name="Grigoriev I.V."/>
            <person name="Hibbett D.S."/>
            <person name="Martin F."/>
        </authorList>
    </citation>
    <scope>NUCLEOTIDE SEQUENCE [LARGE SCALE GENOMIC DNA]</scope>
    <source>
        <strain evidence="17">Zn</strain>
    </source>
</reference>
<dbReference type="NCBIfam" id="TIGR01266">
    <property type="entry name" value="fum_ac_acetase"/>
    <property type="match status" value="1"/>
</dbReference>
<keyword evidence="8 13" id="KW-0828">Tyrosine catabolism</keyword>
<feature type="domain" description="Fumarylacetoacetase N-terminal" evidence="15">
    <location>
        <begin position="17"/>
        <end position="121"/>
    </location>
</feature>
<evidence type="ECO:0000256" key="8">
    <source>
        <dbReference type="ARBA" id="ARBA00022878"/>
    </source>
</evidence>
<dbReference type="GO" id="GO:0004334">
    <property type="term" value="F:fumarylacetoacetase activity"/>
    <property type="evidence" value="ECO:0007669"/>
    <property type="project" value="UniProtKB-UniRule"/>
</dbReference>
<dbReference type="SUPFAM" id="SSF56529">
    <property type="entry name" value="FAH"/>
    <property type="match status" value="1"/>
</dbReference>
<protein>
    <recommendedName>
        <fullName evidence="3 13">Fumarylacetoacetase</fullName>
        <ecNumber evidence="3 13">3.7.1.2</ecNumber>
    </recommendedName>
    <alternativeName>
        <fullName evidence="13">Fumarylacetoacetate hydrolase</fullName>
    </alternativeName>
</protein>
<dbReference type="GO" id="GO:0046872">
    <property type="term" value="F:metal ion binding"/>
    <property type="evidence" value="ECO:0007669"/>
    <property type="project" value="UniProtKB-UniRule"/>
</dbReference>
<sequence length="427" mass="46735">MHSWIPIPANSDFSLRNLPYGVFSTDSLSQRIGTAIGPYVLDLKVMAQEGVFSSIAFDSTTLKSSTLNAYASLDKNVHKAIRQLLVQLLAKDTSLGSALRDNTERKRRVLIPLHDVKMHLPMSIGDYTDFCVVPYHLKNVCLDLTPVRMDLPLAYHGRASSVVVSGTPFRRPKGQVISNNIPTLSATQKLDFEVELAAFIGHGNEMGCLIDVNDAENSIFGIVLLNDWSARDIQFSESTPLGPFNGKNFCTSISPWIVTLDALAPFRTNPLSYSWWLQDNLLSYLDEKEPNSVYNIDIDVSLTGRSSQDSLTDPVLFNCSTRYISFSFAQMLAHHSVGGCPMRSGDLIATGTISGPTRRELGCLLEATKNGTEPYEAQEISPSDGCKLVRTFLEDGDLVEFRARADDGSGLGKVGFGICGGKVLPSI</sequence>
<feature type="binding site" evidence="12">
    <location>
        <position position="251"/>
    </location>
    <ligand>
        <name>Mg(2+)</name>
        <dbReference type="ChEBI" id="CHEBI:18420"/>
    </ligand>
</feature>
<evidence type="ECO:0000256" key="9">
    <source>
        <dbReference type="ARBA" id="ARBA00023232"/>
    </source>
</evidence>
<dbReference type="EMBL" id="KN832878">
    <property type="protein sequence ID" value="KIN00006.1"/>
    <property type="molecule type" value="Genomic_DNA"/>
</dbReference>
<feature type="binding site" evidence="11">
    <location>
        <position position="234"/>
    </location>
    <ligand>
        <name>substrate</name>
    </ligand>
</feature>
<keyword evidence="7 12" id="KW-0460">Magnesium</keyword>
<name>A0A0C3GV69_OIDMZ</name>
<dbReference type="Gene3D" id="2.30.30.230">
    <property type="entry name" value="Fumarylacetoacetase, N-terminal domain"/>
    <property type="match status" value="1"/>
</dbReference>
<evidence type="ECO:0000313" key="17">
    <source>
        <dbReference type="Proteomes" id="UP000054321"/>
    </source>
</evidence>
<feature type="binding site" evidence="12">
    <location>
        <position position="195"/>
    </location>
    <ligand>
        <name>Ca(2+)</name>
        <dbReference type="ChEBI" id="CHEBI:29108"/>
    </ligand>
</feature>
<feature type="binding site" evidence="12">
    <location>
        <position position="227"/>
    </location>
    <ligand>
        <name>Ca(2+)</name>
        <dbReference type="ChEBI" id="CHEBI:29108"/>
    </ligand>
</feature>
<dbReference type="Gene3D" id="3.90.850.10">
    <property type="entry name" value="Fumarylacetoacetase-like, C-terminal domain"/>
    <property type="match status" value="1"/>
</dbReference>
<evidence type="ECO:0000256" key="12">
    <source>
        <dbReference type="PIRSR" id="PIRSR605959-3"/>
    </source>
</evidence>
<gene>
    <name evidence="16" type="ORF">OIDMADRAFT_126421</name>
</gene>
<evidence type="ECO:0000256" key="11">
    <source>
        <dbReference type="PIRSR" id="PIRSR605959-2"/>
    </source>
</evidence>
<feature type="binding site" evidence="12">
    <location>
        <position position="247"/>
    </location>
    <ligand>
        <name>Mg(2+)</name>
        <dbReference type="ChEBI" id="CHEBI:18420"/>
    </ligand>
</feature>
<evidence type="ECO:0000313" key="16">
    <source>
        <dbReference type="EMBL" id="KIN00006.1"/>
    </source>
</evidence>
<keyword evidence="5 13" id="KW-0378">Hydrolase</keyword>
<dbReference type="Proteomes" id="UP000054321">
    <property type="component" value="Unassembled WGS sequence"/>
</dbReference>
<keyword evidence="17" id="KW-1185">Reference proteome</keyword>
<evidence type="ECO:0000256" key="6">
    <source>
        <dbReference type="ARBA" id="ARBA00022837"/>
    </source>
</evidence>
<dbReference type="PANTHER" id="PTHR43069">
    <property type="entry name" value="FUMARYLACETOACETASE"/>
    <property type="match status" value="1"/>
</dbReference>
<dbReference type="InterPro" id="IPR036462">
    <property type="entry name" value="Fumarylacetoacetase_N_sf"/>
</dbReference>
<evidence type="ECO:0000259" key="15">
    <source>
        <dbReference type="Pfam" id="PF09298"/>
    </source>
</evidence>
<dbReference type="EC" id="3.7.1.2" evidence="3 13"/>
<dbReference type="InterPro" id="IPR005959">
    <property type="entry name" value="Fumarylacetoacetase"/>
</dbReference>
<feature type="binding site" evidence="11">
    <location>
        <position position="352"/>
    </location>
    <ligand>
        <name>substrate</name>
    </ligand>
</feature>
<organism evidence="16 17">
    <name type="scientific">Oidiodendron maius (strain Zn)</name>
    <dbReference type="NCBI Taxonomy" id="913774"/>
    <lineage>
        <taxon>Eukaryota</taxon>
        <taxon>Fungi</taxon>
        <taxon>Dikarya</taxon>
        <taxon>Ascomycota</taxon>
        <taxon>Pezizomycotina</taxon>
        <taxon>Leotiomycetes</taxon>
        <taxon>Leotiomycetes incertae sedis</taxon>
        <taxon>Myxotrichaceae</taxon>
        <taxon>Oidiodendron</taxon>
    </lineage>
</organism>
<dbReference type="Pfam" id="PF09298">
    <property type="entry name" value="FAA_hydrolase_N"/>
    <property type="match status" value="1"/>
</dbReference>
<evidence type="ECO:0000256" key="4">
    <source>
        <dbReference type="ARBA" id="ARBA00022723"/>
    </source>
</evidence>
<dbReference type="GO" id="GO:0006572">
    <property type="term" value="P:L-tyrosine catabolic process"/>
    <property type="evidence" value="ECO:0007669"/>
    <property type="project" value="UniProtKB-UniRule"/>
</dbReference>
<evidence type="ECO:0000256" key="10">
    <source>
        <dbReference type="PIRSR" id="PIRSR605959-1"/>
    </source>
</evidence>
<comment type="pathway">
    <text evidence="1 13">Amino-acid degradation; L-phenylalanine degradation; acetoacetate and fumarate from L-phenylalanine: step 6/6.</text>
</comment>
<dbReference type="GO" id="GO:0006559">
    <property type="term" value="P:L-phenylalanine catabolic process"/>
    <property type="evidence" value="ECO:0007669"/>
    <property type="project" value="UniProtKB-UniRule"/>
</dbReference>
<feature type="active site" description="Proton acceptor" evidence="10">
    <location>
        <position position="136"/>
    </location>
</feature>
<feature type="binding site" evidence="12">
    <location>
        <position position="193"/>
    </location>
    <ligand>
        <name>Ca(2+)</name>
        <dbReference type="ChEBI" id="CHEBI:29108"/>
    </ligand>
</feature>
<evidence type="ECO:0000256" key="5">
    <source>
        <dbReference type="ARBA" id="ARBA00022801"/>
    </source>
</evidence>
<keyword evidence="9 13" id="KW-0585">Phenylalanine catabolism</keyword>
<keyword evidence="4 12" id="KW-0479">Metal-binding</keyword>